<evidence type="ECO:0000313" key="2">
    <source>
        <dbReference type="EMBL" id="TGZ57054.1"/>
    </source>
</evidence>
<protein>
    <submittedName>
        <fullName evidence="2">Uncharacterized protein</fullName>
    </submittedName>
</protein>
<comment type="caution">
    <text evidence="2">The sequence shown here is derived from an EMBL/GenBank/DDBJ whole genome shotgun (WGS) entry which is preliminary data.</text>
</comment>
<organism evidence="2 3">
    <name type="scientific">Temnothorax longispinosus</name>
    <dbReference type="NCBI Taxonomy" id="300112"/>
    <lineage>
        <taxon>Eukaryota</taxon>
        <taxon>Metazoa</taxon>
        <taxon>Ecdysozoa</taxon>
        <taxon>Arthropoda</taxon>
        <taxon>Hexapoda</taxon>
        <taxon>Insecta</taxon>
        <taxon>Pterygota</taxon>
        <taxon>Neoptera</taxon>
        <taxon>Endopterygota</taxon>
        <taxon>Hymenoptera</taxon>
        <taxon>Apocrita</taxon>
        <taxon>Aculeata</taxon>
        <taxon>Formicoidea</taxon>
        <taxon>Formicidae</taxon>
        <taxon>Myrmicinae</taxon>
        <taxon>Temnothorax</taxon>
    </lineage>
</organism>
<dbReference type="STRING" id="300112.A0A4V3SCI5"/>
<accession>A0A4V3SCI5</accession>
<keyword evidence="3" id="KW-1185">Reference proteome</keyword>
<name>A0A4V3SCI5_9HYME</name>
<evidence type="ECO:0000256" key="1">
    <source>
        <dbReference type="SAM" id="MobiDB-lite"/>
    </source>
</evidence>
<dbReference type="EMBL" id="QBLH01000228">
    <property type="protein sequence ID" value="TGZ57054.1"/>
    <property type="molecule type" value="Genomic_DNA"/>
</dbReference>
<dbReference type="Proteomes" id="UP000310200">
    <property type="component" value="Unassembled WGS sequence"/>
</dbReference>
<gene>
    <name evidence="2" type="ORF">DBV15_10876</name>
</gene>
<reference evidence="2 3" key="1">
    <citation type="journal article" date="2019" name="Philos. Trans. R. Soc. Lond., B, Biol. Sci.">
        <title>Ant behaviour and brain gene expression of defending hosts depend on the ecological success of the intruding social parasite.</title>
        <authorList>
            <person name="Kaur R."/>
            <person name="Stoldt M."/>
            <person name="Jongepier E."/>
            <person name="Feldmeyer B."/>
            <person name="Menzel F."/>
            <person name="Bornberg-Bauer E."/>
            <person name="Foitzik S."/>
        </authorList>
    </citation>
    <scope>NUCLEOTIDE SEQUENCE [LARGE SCALE GENOMIC DNA]</scope>
    <source>
        <tissue evidence="2">Whole body</tissue>
    </source>
</reference>
<feature type="region of interest" description="Disordered" evidence="1">
    <location>
        <begin position="57"/>
        <end position="82"/>
    </location>
</feature>
<dbReference type="AlphaFoldDB" id="A0A4V3SCI5"/>
<proteinExistence type="predicted"/>
<sequence>MLANHAGTTNSFDSAELHFHVQFHSHDLRIVSYTLQTAKKRGKSNFDGYANFVSKSGTNDSSEYRSKRTQKKRSKKGLEYRKKGGEKISFPDELEIMKLDEKAKMSEASQTINDTKSTVIMEFSTVQKVVQIVDADSDVNSTRAPFKEIIIQKNTANKKRDHNVEQNFEATLAATTS</sequence>
<evidence type="ECO:0000313" key="3">
    <source>
        <dbReference type="Proteomes" id="UP000310200"/>
    </source>
</evidence>